<protein>
    <submittedName>
        <fullName evidence="2">Uncharacterized protein</fullName>
    </submittedName>
</protein>
<feature type="compositionally biased region" description="Basic residues" evidence="1">
    <location>
        <begin position="139"/>
        <end position="148"/>
    </location>
</feature>
<dbReference type="AlphaFoldDB" id="A0A8H7VDN6"/>
<feature type="compositionally biased region" description="Low complexity" evidence="1">
    <location>
        <begin position="149"/>
        <end position="165"/>
    </location>
</feature>
<accession>A0A8H7VDN6</accession>
<name>A0A8H7VDN6_9FUNG</name>
<feature type="compositionally biased region" description="Polar residues" evidence="1">
    <location>
        <begin position="1"/>
        <end position="12"/>
    </location>
</feature>
<organism evidence="2 3">
    <name type="scientific">Circinella minor</name>
    <dbReference type="NCBI Taxonomy" id="1195481"/>
    <lineage>
        <taxon>Eukaryota</taxon>
        <taxon>Fungi</taxon>
        <taxon>Fungi incertae sedis</taxon>
        <taxon>Mucoromycota</taxon>
        <taxon>Mucoromycotina</taxon>
        <taxon>Mucoromycetes</taxon>
        <taxon>Mucorales</taxon>
        <taxon>Lichtheimiaceae</taxon>
        <taxon>Circinella</taxon>
    </lineage>
</organism>
<reference evidence="2 3" key="1">
    <citation type="submission" date="2020-12" db="EMBL/GenBank/DDBJ databases">
        <title>Metabolic potential, ecology and presence of endohyphal bacteria is reflected in genomic diversity of Mucoromycotina.</title>
        <authorList>
            <person name="Muszewska A."/>
            <person name="Okrasinska A."/>
            <person name="Steczkiewicz K."/>
            <person name="Drgas O."/>
            <person name="Orlowska M."/>
            <person name="Perlinska-Lenart U."/>
            <person name="Aleksandrzak-Piekarczyk T."/>
            <person name="Szatraj K."/>
            <person name="Zielenkiewicz U."/>
            <person name="Pilsyk S."/>
            <person name="Malc E."/>
            <person name="Mieczkowski P."/>
            <person name="Kruszewska J.S."/>
            <person name="Biernat P."/>
            <person name="Pawlowska J."/>
        </authorList>
    </citation>
    <scope>NUCLEOTIDE SEQUENCE [LARGE SCALE GENOMIC DNA]</scope>
    <source>
        <strain evidence="2 3">CBS 142.35</strain>
    </source>
</reference>
<feature type="region of interest" description="Disordered" evidence="1">
    <location>
        <begin position="134"/>
        <end position="199"/>
    </location>
</feature>
<evidence type="ECO:0000313" key="2">
    <source>
        <dbReference type="EMBL" id="KAG2216590.1"/>
    </source>
</evidence>
<feature type="region of interest" description="Disordered" evidence="1">
    <location>
        <begin position="1"/>
        <end position="91"/>
    </location>
</feature>
<feature type="compositionally biased region" description="Polar residues" evidence="1">
    <location>
        <begin position="304"/>
        <end position="317"/>
    </location>
</feature>
<evidence type="ECO:0000256" key="1">
    <source>
        <dbReference type="SAM" id="MobiDB-lite"/>
    </source>
</evidence>
<dbReference type="Proteomes" id="UP000646827">
    <property type="component" value="Unassembled WGS sequence"/>
</dbReference>
<feature type="compositionally biased region" description="Low complexity" evidence="1">
    <location>
        <begin position="182"/>
        <end position="192"/>
    </location>
</feature>
<feature type="region of interest" description="Disordered" evidence="1">
    <location>
        <begin position="288"/>
        <end position="336"/>
    </location>
</feature>
<gene>
    <name evidence="2" type="ORF">INT45_004511</name>
</gene>
<dbReference type="EMBL" id="JAEPRB010000384">
    <property type="protein sequence ID" value="KAG2216590.1"/>
    <property type="molecule type" value="Genomic_DNA"/>
</dbReference>
<feature type="compositionally biased region" description="Polar residues" evidence="1">
    <location>
        <begin position="288"/>
        <end position="297"/>
    </location>
</feature>
<comment type="caution">
    <text evidence="2">The sequence shown here is derived from an EMBL/GenBank/DDBJ whole genome shotgun (WGS) entry which is preliminary data.</text>
</comment>
<keyword evidence="3" id="KW-1185">Reference proteome</keyword>
<evidence type="ECO:0000313" key="3">
    <source>
        <dbReference type="Proteomes" id="UP000646827"/>
    </source>
</evidence>
<proteinExistence type="predicted"/>
<feature type="compositionally biased region" description="Low complexity" evidence="1">
    <location>
        <begin position="52"/>
        <end position="74"/>
    </location>
</feature>
<feature type="compositionally biased region" description="Basic residues" evidence="1">
    <location>
        <begin position="326"/>
        <end position="336"/>
    </location>
</feature>
<sequence>MPNTRSRGNRTVQNDENREATDLSGVSAQIASSNTINVTGTRSSTRKPSITNSDNNNNNNSNNNRFNNNSSINNKGRKRRSANDNNSNQDKAITNKALYTIMSQLKDTIDRVEKSQEASDTVLAEMGTKLFELDNSLKSTRHNKKMRNRSNNCSDRSSNSKSNSDSDGDGDNDSNSSKDDSSSSSSCNSKSKNLIERPTEIRNNRRCKIPLRRKGFWREWIKEKYMDNDERRTDNAMENIRNELRRAITKINEQDHISRHTDWSLINKKIQKKRAIDFERLYQNLQPFSSQVTNPPSDSEEIDNLNSTSDQNSIDNIQSSSDKKGGKQKKAHRNRY</sequence>
<feature type="compositionally biased region" description="Polar residues" evidence="1">
    <location>
        <begin position="24"/>
        <end position="51"/>
    </location>
</feature>